<proteinExistence type="predicted"/>
<dbReference type="EMBL" id="CAXAMN010009236">
    <property type="protein sequence ID" value="CAK9028082.1"/>
    <property type="molecule type" value="Genomic_DNA"/>
</dbReference>
<evidence type="ECO:0000313" key="3">
    <source>
        <dbReference type="Proteomes" id="UP001642484"/>
    </source>
</evidence>
<evidence type="ECO:0000256" key="1">
    <source>
        <dbReference type="SAM" id="MobiDB-lite"/>
    </source>
</evidence>
<evidence type="ECO:0008006" key="4">
    <source>
        <dbReference type="Google" id="ProtNLM"/>
    </source>
</evidence>
<gene>
    <name evidence="2" type="ORF">CCMP2556_LOCUS16977</name>
</gene>
<accession>A0ABP0KNB2</accession>
<name>A0ABP0KNB2_9DINO</name>
<evidence type="ECO:0000313" key="2">
    <source>
        <dbReference type="EMBL" id="CAK9028082.1"/>
    </source>
</evidence>
<sequence>LVLVMEAVLYLNLLDYLLVILWAREFRHAPNLTFLQDFMLDDLKVLGRIMDSLSKLGGSQVAYRVSSVRQELLVDLRPELQSIKDLSEYLQAEMEDLSLMVIELEDRGEVALSEEDRQWWQKHFPELPHPVLQHMAGQSQDPTTTPWNRRIRRAHLTGKGVIAHLFSGPDVKKWNRVGGGAYSWLCVDTEINSSLNLHNPAVWGYLWKLASLGRIVAIVGGPPCRTVSRLRNRSPPGPRRLRGRGEDRWRLNDLSEEELRLVHGDTALCMKHMGLWIRAQECRRTSTNVGMLLESPRDPAEYLAGEEGGQSASFWCFPELMAWVGTAGLRLVTFDQGKLGHQRKKPTTVLTNLPAFQELHGLQGDGCDDRPLPSNLGDRIRTSKTWAAWAPGLVGAIQEALRRLLGVLEEEKGAGGGHHVSKMDLAAWHRHIKQGHIPFRADCRICGEAMGCDKPHKRLGGSATKFTMSADLCGPFPEGKDLGTGVICKYALVSTVAVPIISELPGEVAEPCDTAKDVEHTEEIPCEPEDRDLVPEDEVRRLNEMAEIEKSQEPQGHQNVTLAEVIPDRTVESLVRALSRLHAKYRMLGIQAIMELQEVPAVKHRIIGKHPPPPPDHPLAGRVGALYEESVPALATCRAGGEDSLDSLDWSSSLDVGRGEVEDSLLCDWQQVEKWHELEQQRHWALKQLWCQGLREVAVGENSGSVHGSWLHEVELLLKGAEDQLSFQHSAIENFKLSALAPSMGTPDAPATVLQTYTVSLQQVRRELEKWKPPLRDEYGQLVSSTQAIKPTTEEKLRLDPRFPTMELAPAMLVPTVKSPHGRLRARVVICGNHLTKVNEESNNSAGETQPKDSNPFSLYAGGADGTTLRCLMKCAAENSWSVGTVDIKTAFLLAPRPDEQERLLVARPPKVLIEAGICDASELWEISHAVYGLNDAPANWSQYRDRELPHLRFSAGGHDYQLVPTPEPNLWKLIKTDPGALPQEDNSEGFLAVYVDDMLVAAPGPLAKSVIDGIRAHWRCSEPEWASAEKAIKFCGFEISCSDDAVILNQASYTRDLLSRHEGIKPRQTPLPLGVQDEVEADVQISQVRRAQALDVDRAPGASLSKSRLMAILGGIIGMAAWNPSQESHKVARCVTISALVAALAICLNGYTSAASRACDHGVRLAALGARAGPEQPEERIWERFPFQLPPQGPPPVDDTLEPPQRRATLDSVAENSTGTPSSEQVEFPTANVTWVRTEVHSVRRTSSSSSSAPSQTSPSTRSSATGSMAAARGSDAIDAGVTLGYMGRLGGFLSRGENLRSGPASSATESESEREDWRRNLDVSSTSSVQGHETTLPPGLPPLHEHLDEAPQWMGIVSQLPVRPRGVPGQSDHLRDPDSDSDGSYEICG</sequence>
<dbReference type="Proteomes" id="UP001642484">
    <property type="component" value="Unassembled WGS sequence"/>
</dbReference>
<feature type="non-terminal residue" evidence="2">
    <location>
        <position position="1"/>
    </location>
</feature>
<keyword evidence="3" id="KW-1185">Reference proteome</keyword>
<feature type="region of interest" description="Disordered" evidence="1">
    <location>
        <begin position="1212"/>
        <end position="1271"/>
    </location>
</feature>
<organism evidence="2 3">
    <name type="scientific">Durusdinium trenchii</name>
    <dbReference type="NCBI Taxonomy" id="1381693"/>
    <lineage>
        <taxon>Eukaryota</taxon>
        <taxon>Sar</taxon>
        <taxon>Alveolata</taxon>
        <taxon>Dinophyceae</taxon>
        <taxon>Suessiales</taxon>
        <taxon>Symbiodiniaceae</taxon>
        <taxon>Durusdinium</taxon>
    </lineage>
</organism>
<feature type="compositionally biased region" description="Low complexity" evidence="1">
    <location>
        <begin position="1246"/>
        <end position="1267"/>
    </location>
</feature>
<reference evidence="2 3" key="1">
    <citation type="submission" date="2024-02" db="EMBL/GenBank/DDBJ databases">
        <authorList>
            <person name="Chen Y."/>
            <person name="Shah S."/>
            <person name="Dougan E. K."/>
            <person name="Thang M."/>
            <person name="Chan C."/>
        </authorList>
    </citation>
    <scope>NUCLEOTIDE SEQUENCE [LARGE SCALE GENOMIC DNA]</scope>
</reference>
<feature type="compositionally biased region" description="Polar residues" evidence="1">
    <location>
        <begin position="1215"/>
        <end position="1236"/>
    </location>
</feature>
<feature type="region of interest" description="Disordered" evidence="1">
    <location>
        <begin position="1296"/>
        <end position="1391"/>
    </location>
</feature>
<comment type="caution">
    <text evidence="2">The sequence shown here is derived from an EMBL/GenBank/DDBJ whole genome shotgun (WGS) entry which is preliminary data.</text>
</comment>
<protein>
    <recommendedName>
        <fullName evidence="4">Copia protein</fullName>
    </recommendedName>
</protein>